<dbReference type="RefSeq" id="WP_184147702.1">
    <property type="nucleotide sequence ID" value="NZ_JACHFM010000001.1"/>
</dbReference>
<name>A0A840SM53_9RHOB</name>
<reference evidence="2 3" key="1">
    <citation type="submission" date="2020-08" db="EMBL/GenBank/DDBJ databases">
        <title>Genomic Encyclopedia of Type Strains, Phase IV (KMG-IV): sequencing the most valuable type-strain genomes for metagenomic binning, comparative biology and taxonomic classification.</title>
        <authorList>
            <person name="Goeker M."/>
        </authorList>
    </citation>
    <scope>NUCLEOTIDE SEQUENCE [LARGE SCALE GENOMIC DNA]</scope>
    <source>
        <strain evidence="2 3">DSM 101730</strain>
    </source>
</reference>
<feature type="domain" description="Fumarylacetoacetase N-terminal" evidence="1">
    <location>
        <begin position="1"/>
        <end position="77"/>
    </location>
</feature>
<proteinExistence type="predicted"/>
<protein>
    <recommendedName>
        <fullName evidence="1">Fumarylacetoacetase N-terminal domain-containing protein</fullName>
    </recommendedName>
</protein>
<evidence type="ECO:0000259" key="1">
    <source>
        <dbReference type="Pfam" id="PF18288"/>
    </source>
</evidence>
<dbReference type="InterPro" id="IPR036663">
    <property type="entry name" value="Fumarylacetoacetase_C_sf"/>
</dbReference>
<organism evidence="2 3">
    <name type="scientific">Amaricoccus macauensis</name>
    <dbReference type="NCBI Taxonomy" id="57001"/>
    <lineage>
        <taxon>Bacteria</taxon>
        <taxon>Pseudomonadati</taxon>
        <taxon>Pseudomonadota</taxon>
        <taxon>Alphaproteobacteria</taxon>
        <taxon>Rhodobacterales</taxon>
        <taxon>Paracoccaceae</taxon>
        <taxon>Amaricoccus</taxon>
    </lineage>
</organism>
<evidence type="ECO:0000313" key="2">
    <source>
        <dbReference type="EMBL" id="MBB5221318.1"/>
    </source>
</evidence>
<dbReference type="AlphaFoldDB" id="A0A840SM53"/>
<dbReference type="GO" id="GO:0003824">
    <property type="term" value="F:catalytic activity"/>
    <property type="evidence" value="ECO:0007669"/>
    <property type="project" value="InterPro"/>
</dbReference>
<dbReference type="Gene3D" id="3.90.850.10">
    <property type="entry name" value="Fumarylacetoacetase-like, C-terminal domain"/>
    <property type="match status" value="1"/>
</dbReference>
<dbReference type="Proteomes" id="UP000549457">
    <property type="component" value="Unassembled WGS sequence"/>
</dbReference>
<evidence type="ECO:0000313" key="3">
    <source>
        <dbReference type="Proteomes" id="UP000549457"/>
    </source>
</evidence>
<comment type="caution">
    <text evidence="2">The sequence shown here is derived from an EMBL/GenBank/DDBJ whole genome shotgun (WGS) entry which is preliminary data.</text>
</comment>
<sequence>MQLASLPDTATEDGRLVVVSRDLTRASDVRHIAPTLAAALADWPEAARELDLVARGLEADAQPEERFHERSALAPLPAKCRPARGASVPAGTSITIGLKAVLDVAGTPRLLVLVAEAPEVDLTVAAPAAVDADALTQAGTLMILVDGARVGEAPAALQDSGPVAIVEARPGATLRIEAEDPAGRPVFGAIELSGIAVD</sequence>
<dbReference type="EMBL" id="JACHFM010000001">
    <property type="protein sequence ID" value="MBB5221318.1"/>
    <property type="molecule type" value="Genomic_DNA"/>
</dbReference>
<gene>
    <name evidence="2" type="ORF">HNP73_001239</name>
</gene>
<accession>A0A840SM53</accession>
<keyword evidence="3" id="KW-1185">Reference proteome</keyword>
<dbReference type="Pfam" id="PF18288">
    <property type="entry name" value="FAA_hydro_N_2"/>
    <property type="match status" value="1"/>
</dbReference>
<dbReference type="InterPro" id="IPR041072">
    <property type="entry name" value="FAA_hydro_N"/>
</dbReference>